<dbReference type="Pfam" id="PF00814">
    <property type="entry name" value="TsaD"/>
    <property type="match status" value="1"/>
</dbReference>
<dbReference type="AlphaFoldDB" id="A0A086Z0B1"/>
<dbReference type="InterPro" id="IPR022496">
    <property type="entry name" value="T6A_TsaB"/>
</dbReference>
<proteinExistence type="predicted"/>
<sequence>MRAEGDGSMSGSDGKAQGAGQEGPTLIIDTSYGMTIGLEGGEPVVEEESRRHVELLEPTLDRVMRQAGLKANDLRAIIVGVGPAPFTGLRTGIVAAKALSFATGARLLGQDILSAQAAWTYNGRDQVGLVESAVRRLTLAVNDARRRQLYFALYDQPDPGSGAPGKPLISMDIDHPDRIVERVNQVCADLLVQEPGRAVQVDVAGRGLDRYESSWQALDYVGRVAQDVIFEGGAEGLRVFARCALRQREPRPVEPLYLRRPDVSVPKPLKRVMGA</sequence>
<organism evidence="3 4">
    <name type="scientific">Bifidobacterium actinocoloniiforme DSM 22766</name>
    <dbReference type="NCBI Taxonomy" id="1437605"/>
    <lineage>
        <taxon>Bacteria</taxon>
        <taxon>Bacillati</taxon>
        <taxon>Actinomycetota</taxon>
        <taxon>Actinomycetes</taxon>
        <taxon>Bifidobacteriales</taxon>
        <taxon>Bifidobacteriaceae</taxon>
        <taxon>Bifidobacterium</taxon>
    </lineage>
</organism>
<dbReference type="SUPFAM" id="SSF53067">
    <property type="entry name" value="Actin-like ATPase domain"/>
    <property type="match status" value="1"/>
</dbReference>
<evidence type="ECO:0000313" key="3">
    <source>
        <dbReference type="EMBL" id="KFI39961.1"/>
    </source>
</evidence>
<name>A0A086Z0B1_9BIFI</name>
<dbReference type="EMBL" id="JGYK01000001">
    <property type="protein sequence ID" value="KFI39961.1"/>
    <property type="molecule type" value="Genomic_DNA"/>
</dbReference>
<evidence type="ECO:0000259" key="2">
    <source>
        <dbReference type="Pfam" id="PF00814"/>
    </source>
</evidence>
<dbReference type="GO" id="GO:0008233">
    <property type="term" value="F:peptidase activity"/>
    <property type="evidence" value="ECO:0007669"/>
    <property type="project" value="UniProtKB-KW"/>
</dbReference>
<reference evidence="3 4" key="1">
    <citation type="submission" date="2014-03" db="EMBL/GenBank/DDBJ databases">
        <title>Genomics of Bifidobacteria.</title>
        <authorList>
            <person name="Ventura M."/>
            <person name="Milani C."/>
            <person name="Lugli G.A."/>
        </authorList>
    </citation>
    <scope>NUCLEOTIDE SEQUENCE [LARGE SCALE GENOMIC DNA]</scope>
    <source>
        <strain evidence="3 4">DSM 22766</strain>
    </source>
</reference>
<dbReference type="eggNOG" id="COG1214">
    <property type="taxonomic scope" value="Bacteria"/>
</dbReference>
<keyword evidence="4" id="KW-1185">Reference proteome</keyword>
<comment type="caution">
    <text evidence="3">The sequence shown here is derived from an EMBL/GenBank/DDBJ whole genome shotgun (WGS) entry which is preliminary data.</text>
</comment>
<accession>A0A086Z0B1</accession>
<dbReference type="InterPro" id="IPR000905">
    <property type="entry name" value="Gcp-like_dom"/>
</dbReference>
<dbReference type="InterPro" id="IPR043129">
    <property type="entry name" value="ATPase_NBD"/>
</dbReference>
<dbReference type="GO" id="GO:0002949">
    <property type="term" value="P:tRNA threonylcarbamoyladenosine modification"/>
    <property type="evidence" value="ECO:0007669"/>
    <property type="project" value="InterPro"/>
</dbReference>
<evidence type="ECO:0000313" key="4">
    <source>
        <dbReference type="Proteomes" id="UP000029015"/>
    </source>
</evidence>
<feature type="domain" description="Gcp-like" evidence="2">
    <location>
        <begin position="46"/>
        <end position="143"/>
    </location>
</feature>
<dbReference type="STRING" id="1437605.AB656_01930"/>
<dbReference type="GO" id="GO:0006508">
    <property type="term" value="P:proteolysis"/>
    <property type="evidence" value="ECO:0007669"/>
    <property type="project" value="UniProtKB-KW"/>
</dbReference>
<dbReference type="NCBIfam" id="TIGR03725">
    <property type="entry name" value="T6A_YeaZ"/>
    <property type="match status" value="1"/>
</dbReference>
<gene>
    <name evidence="3" type="ORF">BACT_0662</name>
</gene>
<feature type="region of interest" description="Disordered" evidence="1">
    <location>
        <begin position="1"/>
        <end position="24"/>
    </location>
</feature>
<keyword evidence="3" id="KW-0378">Hydrolase</keyword>
<dbReference type="Gene3D" id="3.30.420.40">
    <property type="match status" value="2"/>
</dbReference>
<evidence type="ECO:0000256" key="1">
    <source>
        <dbReference type="SAM" id="MobiDB-lite"/>
    </source>
</evidence>
<dbReference type="Proteomes" id="UP000029015">
    <property type="component" value="Unassembled WGS sequence"/>
</dbReference>
<keyword evidence="3" id="KW-0645">Protease</keyword>
<protein>
    <submittedName>
        <fullName evidence="3">Glycoprotease protein family</fullName>
    </submittedName>
</protein>